<gene>
    <name evidence="1" type="ORF">GU90_02335</name>
</gene>
<dbReference type="Proteomes" id="UP000031419">
    <property type="component" value="Unassembled WGS sequence"/>
</dbReference>
<reference evidence="1 2" key="1">
    <citation type="submission" date="2014-06" db="EMBL/GenBank/DDBJ databases">
        <title>Saccharopolyspora rectivirgula DSM-43113 Genome sequencing.</title>
        <authorList>
            <person name="Barrera C."/>
            <person name="Millon L."/>
            <person name="Rognon B."/>
            <person name="Zaugg C."/>
            <person name="Monod M."/>
        </authorList>
    </citation>
    <scope>NUCLEOTIDE SEQUENCE [LARGE SCALE GENOMIC DNA]</scope>
    <source>
        <strain evidence="1 2">DSM 43113</strain>
    </source>
</reference>
<dbReference type="eggNOG" id="ENOG5033WHD">
    <property type="taxonomic scope" value="Bacteria"/>
</dbReference>
<keyword evidence="2" id="KW-1185">Reference proteome</keyword>
<name>A0A073B2H3_9PSEU</name>
<dbReference type="EMBL" id="JNVU01000009">
    <property type="protein sequence ID" value="KEI45751.1"/>
    <property type="molecule type" value="Genomic_DNA"/>
</dbReference>
<sequence>MSLIGFRSRPDGTKYPIHAPKGRGGTAAVAVGTALLMAAGGGGAGTATLAGSIGSSSAVSAAESAVIRGIRANLSKAKQTARSGKPKQAWRQLGLRQGRKHADGRAACWALSFGEVQEFFLRKPCQQLDRLQFEVTDDNGNAMAVLVSRVKMPRSRDAYSFKRLIDVHGTGDIRPVLPDVHFTGHHYDSEVSGRSVIVAETEPLRGNPSDQLLETVAEAAVAFVPR</sequence>
<dbReference type="AlphaFoldDB" id="A0A073B2H3"/>
<proteinExistence type="predicted"/>
<accession>A0A073B2H3</accession>
<evidence type="ECO:0000313" key="1">
    <source>
        <dbReference type="EMBL" id="KEI45751.1"/>
    </source>
</evidence>
<evidence type="ECO:0000313" key="2">
    <source>
        <dbReference type="Proteomes" id="UP000031419"/>
    </source>
</evidence>
<organism evidence="1 2">
    <name type="scientific">Saccharopolyspora rectivirgula</name>
    <dbReference type="NCBI Taxonomy" id="28042"/>
    <lineage>
        <taxon>Bacteria</taxon>
        <taxon>Bacillati</taxon>
        <taxon>Actinomycetota</taxon>
        <taxon>Actinomycetes</taxon>
        <taxon>Pseudonocardiales</taxon>
        <taxon>Pseudonocardiaceae</taxon>
        <taxon>Saccharopolyspora</taxon>
    </lineage>
</organism>
<comment type="caution">
    <text evidence="1">The sequence shown here is derived from an EMBL/GenBank/DDBJ whole genome shotgun (WGS) entry which is preliminary data.</text>
</comment>
<dbReference type="RefSeq" id="WP_029721776.1">
    <property type="nucleotide sequence ID" value="NZ_JAJUIW010000002.1"/>
</dbReference>
<protein>
    <submittedName>
        <fullName evidence="1">Uncharacterized protein</fullName>
    </submittedName>
</protein>